<dbReference type="EMBL" id="JH687863">
    <property type="protein sequence ID" value="EJD36377.1"/>
    <property type="molecule type" value="Genomic_DNA"/>
</dbReference>
<evidence type="ECO:0000313" key="2">
    <source>
        <dbReference type="Proteomes" id="UP000006514"/>
    </source>
</evidence>
<gene>
    <name evidence="1" type="ORF">AURDEDRAFT_174572</name>
</gene>
<evidence type="ECO:0000313" key="1">
    <source>
        <dbReference type="EMBL" id="EJD36377.1"/>
    </source>
</evidence>
<sequence>MPTLVYRPGVTYPVDITLPGSAMMRWLPRGCPTSDSDDVAVYYSTFRLNERTTIVLSDDLSLGRTGARFVRIVGIAINLDSTILVSAISVTSSDVDRPLRVGINNL</sequence>
<protein>
    <submittedName>
        <fullName evidence="1">Uncharacterized protein</fullName>
    </submittedName>
</protein>
<accession>J0WSX1</accession>
<dbReference type="KEGG" id="adl:AURDEDRAFT_174572"/>
<organism evidence="1 2">
    <name type="scientific">Auricularia subglabra (strain TFB-10046 / SS5)</name>
    <name type="common">White-rot fungus</name>
    <name type="synonym">Auricularia delicata (strain TFB10046)</name>
    <dbReference type="NCBI Taxonomy" id="717982"/>
    <lineage>
        <taxon>Eukaryota</taxon>
        <taxon>Fungi</taxon>
        <taxon>Dikarya</taxon>
        <taxon>Basidiomycota</taxon>
        <taxon>Agaricomycotina</taxon>
        <taxon>Agaricomycetes</taxon>
        <taxon>Auriculariales</taxon>
        <taxon>Auriculariaceae</taxon>
        <taxon>Auricularia</taxon>
    </lineage>
</organism>
<keyword evidence="2" id="KW-1185">Reference proteome</keyword>
<reference evidence="2" key="1">
    <citation type="journal article" date="2012" name="Science">
        <title>The Paleozoic origin of enzymatic lignin decomposition reconstructed from 31 fungal genomes.</title>
        <authorList>
            <person name="Floudas D."/>
            <person name="Binder M."/>
            <person name="Riley R."/>
            <person name="Barry K."/>
            <person name="Blanchette R.A."/>
            <person name="Henrissat B."/>
            <person name="Martinez A.T."/>
            <person name="Otillar R."/>
            <person name="Spatafora J.W."/>
            <person name="Yadav J.S."/>
            <person name="Aerts A."/>
            <person name="Benoit I."/>
            <person name="Boyd A."/>
            <person name="Carlson A."/>
            <person name="Copeland A."/>
            <person name="Coutinho P.M."/>
            <person name="de Vries R.P."/>
            <person name="Ferreira P."/>
            <person name="Findley K."/>
            <person name="Foster B."/>
            <person name="Gaskell J."/>
            <person name="Glotzer D."/>
            <person name="Gorecki P."/>
            <person name="Heitman J."/>
            <person name="Hesse C."/>
            <person name="Hori C."/>
            <person name="Igarashi K."/>
            <person name="Jurgens J.A."/>
            <person name="Kallen N."/>
            <person name="Kersten P."/>
            <person name="Kohler A."/>
            <person name="Kuees U."/>
            <person name="Kumar T.K.A."/>
            <person name="Kuo A."/>
            <person name="LaButti K."/>
            <person name="Larrondo L.F."/>
            <person name="Lindquist E."/>
            <person name="Ling A."/>
            <person name="Lombard V."/>
            <person name="Lucas S."/>
            <person name="Lundell T."/>
            <person name="Martin R."/>
            <person name="McLaughlin D.J."/>
            <person name="Morgenstern I."/>
            <person name="Morin E."/>
            <person name="Murat C."/>
            <person name="Nagy L.G."/>
            <person name="Nolan M."/>
            <person name="Ohm R.A."/>
            <person name="Patyshakuliyeva A."/>
            <person name="Rokas A."/>
            <person name="Ruiz-Duenas F.J."/>
            <person name="Sabat G."/>
            <person name="Salamov A."/>
            <person name="Samejima M."/>
            <person name="Schmutz J."/>
            <person name="Slot J.C."/>
            <person name="St John F."/>
            <person name="Stenlid J."/>
            <person name="Sun H."/>
            <person name="Sun S."/>
            <person name="Syed K."/>
            <person name="Tsang A."/>
            <person name="Wiebenga A."/>
            <person name="Young D."/>
            <person name="Pisabarro A."/>
            <person name="Eastwood D.C."/>
            <person name="Martin F."/>
            <person name="Cullen D."/>
            <person name="Grigoriev I.V."/>
            <person name="Hibbett D.S."/>
        </authorList>
    </citation>
    <scope>NUCLEOTIDE SEQUENCE [LARGE SCALE GENOMIC DNA]</scope>
    <source>
        <strain evidence="2">TFB10046</strain>
    </source>
</reference>
<dbReference type="AlphaFoldDB" id="J0WSX1"/>
<dbReference type="Proteomes" id="UP000006514">
    <property type="component" value="Unassembled WGS sequence"/>
</dbReference>
<proteinExistence type="predicted"/>
<name>J0WSX1_AURST</name>
<dbReference type="InParanoid" id="J0WSX1"/>